<keyword evidence="3" id="KW-1185">Reference proteome</keyword>
<feature type="chain" id="PRO_5045695245" evidence="1">
    <location>
        <begin position="25"/>
        <end position="172"/>
    </location>
</feature>
<dbReference type="EMBL" id="JBAWKB010000002">
    <property type="protein sequence ID" value="MFH6772164.1"/>
    <property type="molecule type" value="Genomic_DNA"/>
</dbReference>
<evidence type="ECO:0000313" key="2">
    <source>
        <dbReference type="EMBL" id="MFH6772164.1"/>
    </source>
</evidence>
<keyword evidence="1" id="KW-0732">Signal</keyword>
<accession>A0ABW7MZ95</accession>
<sequence length="172" mass="18989">MKTKTFFLLCTLLLSSFAIQKANAQESDITQAIKFKPSSLIFGTVQMGYEIKVSKNSSFQVDGVYIMRNINEVEYTGFGGAVQYRFYLQDTALKGWFVGPYGLYASSTGTNDLKFTRTTVGLAIGYQFQLNPVIIDIFTGPAYYSFKADDPDYDAVLSGFGPLIGFSLGIGF</sequence>
<gene>
    <name evidence="2" type="ORF">V8G58_09485</name>
</gene>
<evidence type="ECO:0000313" key="3">
    <source>
        <dbReference type="Proteomes" id="UP001610100"/>
    </source>
</evidence>
<dbReference type="Pfam" id="PF12099">
    <property type="entry name" value="DUF3575"/>
    <property type="match status" value="1"/>
</dbReference>
<reference evidence="2 3" key="1">
    <citation type="submission" date="2024-02" db="EMBL/GenBank/DDBJ databases">
        <title>A Gaetbulibacter species isolated from tidal flats and genomic insights of their niches.</title>
        <authorList>
            <person name="Ye Y."/>
        </authorList>
    </citation>
    <scope>NUCLEOTIDE SEQUENCE [LARGE SCALE GENOMIC DNA]</scope>
    <source>
        <strain evidence="2 3">KYW382</strain>
    </source>
</reference>
<protein>
    <submittedName>
        <fullName evidence="2">DUF3575 domain-containing protein</fullName>
    </submittedName>
</protein>
<name>A0ABW7MZ95_9FLAO</name>
<dbReference type="Proteomes" id="UP001610100">
    <property type="component" value="Unassembled WGS sequence"/>
</dbReference>
<organism evidence="2 3">
    <name type="scientific">Gaetbulibacter aestuarii</name>
    <dbReference type="NCBI Taxonomy" id="1502358"/>
    <lineage>
        <taxon>Bacteria</taxon>
        <taxon>Pseudomonadati</taxon>
        <taxon>Bacteroidota</taxon>
        <taxon>Flavobacteriia</taxon>
        <taxon>Flavobacteriales</taxon>
        <taxon>Flavobacteriaceae</taxon>
        <taxon>Gaetbulibacter</taxon>
    </lineage>
</organism>
<proteinExistence type="predicted"/>
<comment type="caution">
    <text evidence="2">The sequence shown here is derived from an EMBL/GenBank/DDBJ whole genome shotgun (WGS) entry which is preliminary data.</text>
</comment>
<evidence type="ECO:0000256" key="1">
    <source>
        <dbReference type="SAM" id="SignalP"/>
    </source>
</evidence>
<dbReference type="RefSeq" id="WP_344741449.1">
    <property type="nucleotide sequence ID" value="NZ_BAABAY010000002.1"/>
</dbReference>
<feature type="signal peptide" evidence="1">
    <location>
        <begin position="1"/>
        <end position="24"/>
    </location>
</feature>
<dbReference type="InterPro" id="IPR021958">
    <property type="entry name" value="DUF3575"/>
</dbReference>